<evidence type="ECO:0000313" key="2">
    <source>
        <dbReference type="EMBL" id="MEJ8858581.1"/>
    </source>
</evidence>
<dbReference type="SUPFAM" id="SSF54593">
    <property type="entry name" value="Glyoxalase/Bleomycin resistance protein/Dihydroxybiphenyl dioxygenase"/>
    <property type="match status" value="1"/>
</dbReference>
<feature type="domain" description="VOC" evidence="1">
    <location>
        <begin position="1"/>
        <end position="127"/>
    </location>
</feature>
<dbReference type="InterPro" id="IPR029068">
    <property type="entry name" value="Glyas_Bleomycin-R_OHBP_Dase"/>
</dbReference>
<organism evidence="2 3">
    <name type="scientific">Variovorax robiniae</name>
    <dbReference type="NCBI Taxonomy" id="1836199"/>
    <lineage>
        <taxon>Bacteria</taxon>
        <taxon>Pseudomonadati</taxon>
        <taxon>Pseudomonadota</taxon>
        <taxon>Betaproteobacteria</taxon>
        <taxon>Burkholderiales</taxon>
        <taxon>Comamonadaceae</taxon>
        <taxon>Variovorax</taxon>
    </lineage>
</organism>
<dbReference type="PANTHER" id="PTHR35006:SF1">
    <property type="entry name" value="BLL2941 PROTEIN"/>
    <property type="match status" value="1"/>
</dbReference>
<dbReference type="Proteomes" id="UP001367030">
    <property type="component" value="Unassembled WGS sequence"/>
</dbReference>
<comment type="caution">
    <text evidence="2">The sequence shown here is derived from an EMBL/GenBank/DDBJ whole genome shotgun (WGS) entry which is preliminary data.</text>
</comment>
<dbReference type="Gene3D" id="3.10.180.10">
    <property type="entry name" value="2,3-Dihydroxybiphenyl 1,2-Dioxygenase, domain 1"/>
    <property type="match status" value="1"/>
</dbReference>
<dbReference type="InterPro" id="IPR004360">
    <property type="entry name" value="Glyas_Fos-R_dOase_dom"/>
</dbReference>
<keyword evidence="3" id="KW-1185">Reference proteome</keyword>
<dbReference type="InterPro" id="IPR037523">
    <property type="entry name" value="VOC_core"/>
</dbReference>
<proteinExistence type="predicted"/>
<evidence type="ECO:0000259" key="1">
    <source>
        <dbReference type="PROSITE" id="PS51819"/>
    </source>
</evidence>
<dbReference type="EMBL" id="JBBKZS010000018">
    <property type="protein sequence ID" value="MEJ8858581.1"/>
    <property type="molecule type" value="Genomic_DNA"/>
</dbReference>
<dbReference type="RefSeq" id="WP_340338641.1">
    <property type="nucleotide sequence ID" value="NZ_JBBKZS010000018.1"/>
</dbReference>
<dbReference type="CDD" id="cd07262">
    <property type="entry name" value="VOC_like"/>
    <property type="match status" value="1"/>
</dbReference>
<accession>A0ABU8XFD7</accession>
<name>A0ABU8XFD7_9BURK</name>
<protein>
    <submittedName>
        <fullName evidence="2">VOC family protein</fullName>
    </submittedName>
</protein>
<sequence>MFSHVFVSVGDFERALTFHSAVMQSLGVALRFCERDKPWAGWHSTGGARPLFVICQPFDGQPHDPGNGQMVAFAAPDRATVRAAHRTALAHGGTCEGPPGLRPHYHANYYGAYFRDPDGNKFCVACHAPEGDGT</sequence>
<dbReference type="PROSITE" id="PS51819">
    <property type="entry name" value="VOC"/>
    <property type="match status" value="1"/>
</dbReference>
<reference evidence="2 3" key="1">
    <citation type="submission" date="2024-03" db="EMBL/GenBank/DDBJ databases">
        <title>Novel species of the genus Variovorax.</title>
        <authorList>
            <person name="Liu Q."/>
            <person name="Xin Y.-H."/>
        </authorList>
    </citation>
    <scope>NUCLEOTIDE SEQUENCE [LARGE SCALE GENOMIC DNA]</scope>
    <source>
        <strain evidence="2 3">KACC 18901</strain>
    </source>
</reference>
<gene>
    <name evidence="2" type="ORF">WKW79_28690</name>
</gene>
<dbReference type="Pfam" id="PF00903">
    <property type="entry name" value="Glyoxalase"/>
    <property type="match status" value="1"/>
</dbReference>
<evidence type="ECO:0000313" key="3">
    <source>
        <dbReference type="Proteomes" id="UP001367030"/>
    </source>
</evidence>
<dbReference type="PANTHER" id="PTHR35006">
    <property type="entry name" value="GLYOXALASE FAMILY PROTEIN (AFU_ORTHOLOGUE AFUA_5G14830)"/>
    <property type="match status" value="1"/>
</dbReference>